<reference evidence="2 4" key="1">
    <citation type="journal article" date="2010" name="Science">
        <title>Genomic analysis of organismal complexity in the multicellular green alga Volvox carteri.</title>
        <authorList>
            <person name="Prochnik S.E."/>
            <person name="Umen J."/>
            <person name="Nedelcu A.M."/>
            <person name="Hallmann A."/>
            <person name="Miller S.M."/>
            <person name="Nishii I."/>
            <person name="Ferris P."/>
            <person name="Kuo A."/>
            <person name="Mitros T."/>
            <person name="Fritz-Laylin L.K."/>
            <person name="Hellsten U."/>
            <person name="Chapman J."/>
            <person name="Simakov O."/>
            <person name="Rensing S.A."/>
            <person name="Terry A."/>
            <person name="Pangilinan J."/>
            <person name="Kapitonov V."/>
            <person name="Jurka J."/>
            <person name="Salamov A."/>
            <person name="Shapiro H."/>
            <person name="Schmutz J."/>
            <person name="Grimwood J."/>
            <person name="Lindquist E."/>
            <person name="Lucas S."/>
            <person name="Grigoriev I.V."/>
            <person name="Schmitt R."/>
            <person name="Kirk D."/>
            <person name="Rokhsar D.S."/>
        </authorList>
    </citation>
    <scope>NUCLEOTIDE SEQUENCE [LARGE SCALE GENOMIC DNA]</scope>
    <source>
        <strain evidence="2">Eve</strain>
        <strain evidence="4">f. Nagariensis / Eve</strain>
    </source>
</reference>
<keyword evidence="4" id="KW-1185">Reference proteome</keyword>
<organism evidence="4">
    <name type="scientific">Volvox carteri f. nagariensis</name>
    <dbReference type="NCBI Taxonomy" id="3068"/>
    <lineage>
        <taxon>Eukaryota</taxon>
        <taxon>Viridiplantae</taxon>
        <taxon>Chlorophyta</taxon>
        <taxon>core chlorophytes</taxon>
        <taxon>Chlorophyceae</taxon>
        <taxon>CS clade</taxon>
        <taxon>Chlamydomonadales</taxon>
        <taxon>Volvocaceae</taxon>
        <taxon>Volvox</taxon>
    </lineage>
</organism>
<dbReference type="Proteomes" id="UP000001058">
    <property type="component" value="Unassembled WGS sequence"/>
</dbReference>
<dbReference type="GeneID" id="9623060"/>
<protein>
    <submittedName>
        <fullName evidence="2">Uncharacterized protein</fullName>
    </submittedName>
</protein>
<feature type="compositionally biased region" description="Pro residues" evidence="1">
    <location>
        <begin position="258"/>
        <end position="271"/>
    </location>
</feature>
<feature type="compositionally biased region" description="Acidic residues" evidence="1">
    <location>
        <begin position="212"/>
        <end position="232"/>
    </location>
</feature>
<evidence type="ECO:0000313" key="3">
    <source>
        <dbReference type="EMBL" id="EFJ40961.1"/>
    </source>
</evidence>
<name>D8UH06_VOLCA</name>
<dbReference type="RefSeq" id="XP_002957935.1">
    <property type="nucleotide sequence ID" value="XM_002957889.1"/>
</dbReference>
<dbReference type="KEGG" id="vcn:VOLCADRAFT_99093"/>
<dbReference type="InParanoid" id="D8UH06"/>
<evidence type="ECO:0000313" key="4">
    <source>
        <dbReference type="Proteomes" id="UP000001058"/>
    </source>
</evidence>
<feature type="compositionally biased region" description="Low complexity" evidence="1">
    <location>
        <begin position="243"/>
        <end position="257"/>
    </location>
</feature>
<sequence>MDNIYTEYLARARGNSDGPITAGMLLALYRDFRKLGDQMLDLKNEQQLSRVEIIDLQGRVKAGNRPEWHHDGCPQTDQQQSILLLGQHCYHDRQEQDEGSIWASPSGACTCLTSVSSLFTERPDRSMKSWLIDIRWKDRVKYFKAAPDLKRLGLRVDDLLTKEGRAERSRLRPMWQVIKVEQWIPVWCNGAELFNKKRPNGSAPVPYPSQYSDDDSDGGEGGEMDAENDDDAVNMPSKGCAGGVSITGSSGAATGGSMPPPPPPPPPMPMA</sequence>
<evidence type="ECO:0000256" key="1">
    <source>
        <dbReference type="SAM" id="MobiDB-lite"/>
    </source>
</evidence>
<dbReference type="KEGG" id="vcn:VOLCADRAFT_99091"/>
<dbReference type="RefSeq" id="XP_002957933.1">
    <property type="nucleotide sequence ID" value="XM_002957887.1"/>
</dbReference>
<accession>D8UH06</accession>
<feature type="region of interest" description="Disordered" evidence="1">
    <location>
        <begin position="198"/>
        <end position="271"/>
    </location>
</feature>
<dbReference type="EMBL" id="GL378403">
    <property type="protein sequence ID" value="EFJ40961.1"/>
    <property type="molecule type" value="Genomic_DNA"/>
</dbReference>
<dbReference type="EMBL" id="GL378403">
    <property type="protein sequence ID" value="EFJ40959.1"/>
    <property type="molecule type" value="Genomic_DNA"/>
</dbReference>
<evidence type="ECO:0000313" key="2">
    <source>
        <dbReference type="EMBL" id="EFJ40959.1"/>
    </source>
</evidence>
<proteinExistence type="predicted"/>
<gene>
    <name evidence="2" type="ORF">VOLCADRAFT_99091</name>
    <name evidence="3" type="ORF">VOLCADRAFT_99093</name>
</gene>
<dbReference type="AlphaFoldDB" id="D8UH06"/>
<dbReference type="GeneID" id="9623032"/>